<sequence length="846" mass="91898">MVNDPGKPLLRLEPGKPQPRLTKDSPGFPQAPEKFQRQTQGQRHGPKFQRLADVLARDPAGLELRQDPSALAPERLLVFEVRGSIQDFARAITKVAGLELIDEEELPSDEDKQPVAYLLVPDAKALGQLLRLWTKWLETGEVPSGFTPWRNVFDCLRDLRPWGPSDRVQGSDREILSGQIAGRADDELVTLEIELVFRAQAAAGTLNETEVVTAVRERGGDIISRARLDDISYHALLARLPVGAIRAIVDRAQSSVAGLDPVMHIRPQSVATALDVEDLLPIGAVDQSRELSPDAILALLDGVPVAAHPLLRQHLIVDDIFGLEPAALVNQRVHGTAMASLIIHGDRNRSDTPLPRRIHCIPVLGASDEFPQDRLIVDVIYQAVLQMRETAEPTARHVIIVNLSLGNRHRQFQGQMSPWARLLDRLAYRFGILFLVSAGNITGDFEIPGFATSGDLEGATPDARSSALVHALAKIQADRRLLAPGETVNGLTIGAKNSDWVSAADRVFARTNVDPFPRLDTSNPSSALGPGFAGSVKPDLLLPGAREHLRVTASGNGAAIRVAPGRPSRGAGLKVAAPPSGQGLEGAESYTNGTSAATSLASRTAHRIHDALEAAYGEAFLHLPSRQRAVLLKALLVHPARWPDATASFVRRLLGPHGRGQAPRQKDNIRRFVGYGPVDTDEAVACAADRATFFATGELGPEQRLAVSVPIPVAYGGKTVPHSLSATLAWFTPVLAGRRSYRTVRMKILDPEDIDRLSVKAHGDQPDLNQTNRGTVYTRSWRGDSAAVVTADMTLPLWVQREPDQGARIDEAVTFGLAVTIAMPGVNEIYDQVRDRLRDPQRTRAR</sequence>
<evidence type="ECO:0000313" key="4">
    <source>
        <dbReference type="Proteomes" id="UP001595721"/>
    </source>
</evidence>
<evidence type="ECO:0000259" key="2">
    <source>
        <dbReference type="Pfam" id="PF00082"/>
    </source>
</evidence>
<dbReference type="Pfam" id="PF00082">
    <property type="entry name" value="Peptidase_S8"/>
    <property type="match status" value="1"/>
</dbReference>
<dbReference type="CDD" id="cd04847">
    <property type="entry name" value="Peptidases_S8_Subtilisin_like_2"/>
    <property type="match status" value="1"/>
</dbReference>
<dbReference type="InterPro" id="IPR036852">
    <property type="entry name" value="Peptidase_S8/S53_dom_sf"/>
</dbReference>
<protein>
    <submittedName>
        <fullName evidence="3">S8 family peptidase</fullName>
    </submittedName>
</protein>
<evidence type="ECO:0000313" key="3">
    <source>
        <dbReference type="EMBL" id="MFC3530477.1"/>
    </source>
</evidence>
<comment type="caution">
    <text evidence="3">The sequence shown here is derived from an EMBL/GenBank/DDBJ whole genome shotgun (WGS) entry which is preliminary data.</text>
</comment>
<feature type="domain" description="Peptidase S8/S53" evidence="2">
    <location>
        <begin position="323"/>
        <end position="676"/>
    </location>
</feature>
<dbReference type="EMBL" id="JBHRXJ010000028">
    <property type="protein sequence ID" value="MFC3530477.1"/>
    <property type="molecule type" value="Genomic_DNA"/>
</dbReference>
<gene>
    <name evidence="3" type="ORF">ACFOMH_20125</name>
</gene>
<dbReference type="InterPro" id="IPR034074">
    <property type="entry name" value="Y4bN_pept_dom"/>
</dbReference>
<dbReference type="InterPro" id="IPR000209">
    <property type="entry name" value="Peptidase_S8/S53_dom"/>
</dbReference>
<dbReference type="Proteomes" id="UP001595721">
    <property type="component" value="Unassembled WGS sequence"/>
</dbReference>
<dbReference type="RefSeq" id="WP_377746714.1">
    <property type="nucleotide sequence ID" value="NZ_JBHRXJ010000028.1"/>
</dbReference>
<keyword evidence="4" id="KW-1185">Reference proteome</keyword>
<reference evidence="4" key="1">
    <citation type="journal article" date="2019" name="Int. J. Syst. Evol. Microbiol.">
        <title>The Global Catalogue of Microorganisms (GCM) 10K type strain sequencing project: providing services to taxonomists for standard genome sequencing and annotation.</title>
        <authorList>
            <consortium name="The Broad Institute Genomics Platform"/>
            <consortium name="The Broad Institute Genome Sequencing Center for Infectious Disease"/>
            <person name="Wu L."/>
            <person name="Ma J."/>
        </authorList>
    </citation>
    <scope>NUCLEOTIDE SEQUENCE [LARGE SCALE GENOMIC DNA]</scope>
    <source>
        <strain evidence="4">KCTC 42899</strain>
    </source>
</reference>
<feature type="region of interest" description="Disordered" evidence="1">
    <location>
        <begin position="564"/>
        <end position="590"/>
    </location>
</feature>
<dbReference type="SUPFAM" id="SSF52743">
    <property type="entry name" value="Subtilisin-like"/>
    <property type="match status" value="1"/>
</dbReference>
<feature type="region of interest" description="Disordered" evidence="1">
    <location>
        <begin position="1"/>
        <end position="47"/>
    </location>
</feature>
<dbReference type="Gene3D" id="3.40.50.200">
    <property type="entry name" value="Peptidase S8/S53 domain"/>
    <property type="match status" value="1"/>
</dbReference>
<proteinExistence type="predicted"/>
<accession>A0ABV7RBE0</accession>
<evidence type="ECO:0000256" key="1">
    <source>
        <dbReference type="SAM" id="MobiDB-lite"/>
    </source>
</evidence>
<name>A0ABV7RBE0_9RHOB</name>
<organism evidence="3 4">
    <name type="scientific">Paracoccus mangrovi</name>
    <dbReference type="NCBI Taxonomy" id="1715645"/>
    <lineage>
        <taxon>Bacteria</taxon>
        <taxon>Pseudomonadati</taxon>
        <taxon>Pseudomonadota</taxon>
        <taxon>Alphaproteobacteria</taxon>
        <taxon>Rhodobacterales</taxon>
        <taxon>Paracoccaceae</taxon>
        <taxon>Paracoccus</taxon>
    </lineage>
</organism>